<evidence type="ECO:0000313" key="3">
    <source>
        <dbReference type="EMBL" id="CAK9015001.1"/>
    </source>
</evidence>
<feature type="region of interest" description="Disordered" evidence="2">
    <location>
        <begin position="134"/>
        <end position="210"/>
    </location>
</feature>
<feature type="compositionally biased region" description="Pro residues" evidence="2">
    <location>
        <begin position="166"/>
        <end position="184"/>
    </location>
</feature>
<feature type="compositionally biased region" description="Polar residues" evidence="2">
    <location>
        <begin position="134"/>
        <end position="153"/>
    </location>
</feature>
<feature type="region of interest" description="Disordered" evidence="2">
    <location>
        <begin position="816"/>
        <end position="874"/>
    </location>
</feature>
<evidence type="ECO:0000256" key="2">
    <source>
        <dbReference type="SAM" id="MobiDB-lite"/>
    </source>
</evidence>
<feature type="compositionally biased region" description="Polar residues" evidence="2">
    <location>
        <begin position="843"/>
        <end position="864"/>
    </location>
</feature>
<reference evidence="3 4" key="1">
    <citation type="submission" date="2024-02" db="EMBL/GenBank/DDBJ databases">
        <authorList>
            <person name="Chen Y."/>
            <person name="Shah S."/>
            <person name="Dougan E. K."/>
            <person name="Thang M."/>
            <person name="Chan C."/>
        </authorList>
    </citation>
    <scope>NUCLEOTIDE SEQUENCE [LARGE SCALE GENOMIC DNA]</scope>
</reference>
<feature type="coiled-coil region" evidence="1">
    <location>
        <begin position="466"/>
        <end position="504"/>
    </location>
</feature>
<protein>
    <submittedName>
        <fullName evidence="3">Uncharacterized protein</fullName>
    </submittedName>
</protein>
<proteinExistence type="predicted"/>
<dbReference type="EMBL" id="CAXAMN010005681">
    <property type="protein sequence ID" value="CAK9015001.1"/>
    <property type="molecule type" value="Genomic_DNA"/>
</dbReference>
<feature type="region of interest" description="Disordered" evidence="2">
    <location>
        <begin position="90"/>
        <end position="115"/>
    </location>
</feature>
<comment type="caution">
    <text evidence="3">The sequence shown here is derived from an EMBL/GenBank/DDBJ whole genome shotgun (WGS) entry which is preliminary data.</text>
</comment>
<name>A0ABP0JKQ9_9DINO</name>
<organism evidence="3 4">
    <name type="scientific">Durusdinium trenchii</name>
    <dbReference type="NCBI Taxonomy" id="1381693"/>
    <lineage>
        <taxon>Eukaryota</taxon>
        <taxon>Sar</taxon>
        <taxon>Alveolata</taxon>
        <taxon>Dinophyceae</taxon>
        <taxon>Suessiales</taxon>
        <taxon>Symbiodiniaceae</taxon>
        <taxon>Durusdinium</taxon>
    </lineage>
</organism>
<sequence>MRPNIRPAMPEPKAKARMDLSGGSMGVAGHHPVAQNGQMQRRSLHLQANGGAIHTAPVTRSGSPREMQGWEGPSFAKATSMAAIVSPPAPCVGRSVSAEGGPRPSFQRGSPQPNHRLGVVEEDAQAHLATERANTTDLPAQAQQAWSSRTPSAHTRPLRQSGGPQPQQPQPQHPPPPPPPPPQQPQQAAKKDAKPRLSGSAGKNPQTDEGIWAASVVETLRRQLIMDGLTTRSSTNPSLPISDSNQDVRILRQEIKMEVEARKQMGLQIEALVQAEGKRREEAVRQQQHQAEQAESRLEQRWHSTVKEESALRRAVESHIEARLVAMQREVRLEVGSAASQTQQVLSEFGHFRDSIRQELEMQKLEISSASADLSRLVEQLRVQSRGETAVVNAESITDTLVRAEVRRQLSERSMEGQGNASTFAMNAISSRVDLLEKNLETECFCRQEEGSKLLATVQEILPTIHERIDAARQRQEDSLQELEKRLQEQLTAASSQVRALQQELGVEREQRQSSLQHEVKEREEVLLMVLKTLEEKIQAEHRVIEEKMAGMQISAPNASAEALERQLQASIESSVANFVERSSKELMTTRQDLLELREELQEVSRSSKESLDMAITRLSRAPLTATTGDRPGVEDVQRLIDGQTKLREELWNDVDRVRNELRMETAARKEEVQGVRFSVDRIREQFLGHPVPSGDTAAGLLPTDDVRAALVAERMAREQGDERCMEEMRDMIREERQRREKEYSALDLRMQSEEQTHFVESGKREERDRDIVSQISAVSEDLETVKLQMTNASQQRQQLEELQKAQDAMKHRLSQLPDPHAHGAHGHAAQGQSLGPVPQIRKSPQGSTTNTPTSRMPVTSVGQMQWPLNRHVR</sequence>
<feature type="coiled-coil region" evidence="1">
    <location>
        <begin position="580"/>
        <end position="607"/>
    </location>
</feature>
<accession>A0ABP0JKQ9</accession>
<feature type="coiled-coil region" evidence="1">
    <location>
        <begin position="783"/>
        <end position="813"/>
    </location>
</feature>
<feature type="region of interest" description="Disordered" evidence="2">
    <location>
        <begin position="1"/>
        <end position="32"/>
    </location>
</feature>
<evidence type="ECO:0000313" key="4">
    <source>
        <dbReference type="Proteomes" id="UP001642484"/>
    </source>
</evidence>
<dbReference type="Proteomes" id="UP001642484">
    <property type="component" value="Unassembled WGS sequence"/>
</dbReference>
<keyword evidence="1" id="KW-0175">Coiled coil</keyword>
<evidence type="ECO:0000256" key="1">
    <source>
        <dbReference type="SAM" id="Coils"/>
    </source>
</evidence>
<gene>
    <name evidence="3" type="ORF">CCMP2556_LOCUS11933</name>
</gene>
<keyword evidence="4" id="KW-1185">Reference proteome</keyword>